<comment type="caution">
    <text evidence="1">The sequence shown here is derived from an EMBL/GenBank/DDBJ whole genome shotgun (WGS) entry which is preliminary data.</text>
</comment>
<sequence length="271" mass="31408">MKVLYALKIYEKKCVDQMKAKCFATRLKFKVNQFTDTKDWAYLLPQNYKLNKGNVLSLTFSENAKRNIAALRAISFVINKKFQKLSKNLSDEINPNVYNHIIDPMADMVAITSILNDNSNIDEVLDNSINYNILFKEKELFGLDLIFSIIEFAFYSSKDKVKMVDIVRNSESTFTNNVESEFTEENDENDKKLLKKMIKEDEKNEIISEVENAIFALLKPTSIFYAYLVAASILDDINIEKIQESDFISDGFYQKFMQGKNINSLKEPQLR</sequence>
<organism evidence="1 2">
    <name type="scientific">Tritrichomonas musculus</name>
    <dbReference type="NCBI Taxonomy" id="1915356"/>
    <lineage>
        <taxon>Eukaryota</taxon>
        <taxon>Metamonada</taxon>
        <taxon>Parabasalia</taxon>
        <taxon>Tritrichomonadida</taxon>
        <taxon>Tritrichomonadidae</taxon>
        <taxon>Tritrichomonas</taxon>
    </lineage>
</organism>
<accession>A0ABR2IRF7</accession>
<evidence type="ECO:0000313" key="1">
    <source>
        <dbReference type="EMBL" id="KAK8867225.1"/>
    </source>
</evidence>
<dbReference type="EMBL" id="JAPFFF010000015">
    <property type="protein sequence ID" value="KAK8867225.1"/>
    <property type="molecule type" value="Genomic_DNA"/>
</dbReference>
<protein>
    <submittedName>
        <fullName evidence="1">Uncharacterized protein</fullName>
    </submittedName>
</protein>
<name>A0ABR2IRF7_9EUKA</name>
<keyword evidence="2" id="KW-1185">Reference proteome</keyword>
<dbReference type="Proteomes" id="UP001470230">
    <property type="component" value="Unassembled WGS sequence"/>
</dbReference>
<proteinExistence type="predicted"/>
<reference evidence="1 2" key="1">
    <citation type="submission" date="2024-04" db="EMBL/GenBank/DDBJ databases">
        <title>Tritrichomonas musculus Genome.</title>
        <authorList>
            <person name="Alves-Ferreira E."/>
            <person name="Grigg M."/>
            <person name="Lorenzi H."/>
            <person name="Galac M."/>
        </authorList>
    </citation>
    <scope>NUCLEOTIDE SEQUENCE [LARGE SCALE GENOMIC DNA]</scope>
    <source>
        <strain evidence="1 2">EAF2021</strain>
    </source>
</reference>
<evidence type="ECO:0000313" key="2">
    <source>
        <dbReference type="Proteomes" id="UP001470230"/>
    </source>
</evidence>
<gene>
    <name evidence="1" type="ORF">M9Y10_010202</name>
</gene>